<proteinExistence type="predicted"/>
<sequence length="104" mass="11652">MKATVRWTLFFALLISLSVAVLGARPMLVTSAPGRKTLADSNNLFPQYKWDYGRGSNTLSTGTTQLQQPLLDDAWKHLQEDMNPGTKIKIQCDEQNPAMCPDRK</sequence>
<keyword evidence="1" id="KW-0732">Signal</keyword>
<dbReference type="Proteomes" id="UP001244341">
    <property type="component" value="Chromosome 7b"/>
</dbReference>
<name>A0ABY8U3K2_TETOB</name>
<dbReference type="EMBL" id="CP126214">
    <property type="protein sequence ID" value="WIA16027.1"/>
    <property type="molecule type" value="Genomic_DNA"/>
</dbReference>
<gene>
    <name evidence="2" type="ORF">OEZ85_012759</name>
</gene>
<reference evidence="2 3" key="1">
    <citation type="submission" date="2023-05" db="EMBL/GenBank/DDBJ databases">
        <title>A 100% complete, gapless, phased diploid assembly of the Scenedesmus obliquus UTEX 3031 genome.</title>
        <authorList>
            <person name="Biondi T.C."/>
            <person name="Hanschen E.R."/>
            <person name="Kwon T."/>
            <person name="Eng W."/>
            <person name="Kruse C.P.S."/>
            <person name="Koehler S.I."/>
            <person name="Kunde Y."/>
            <person name="Gleasner C.D."/>
            <person name="You Mak K.T."/>
            <person name="Polle J."/>
            <person name="Hovde B.T."/>
            <person name="Starkenburg S.R."/>
        </authorList>
    </citation>
    <scope>NUCLEOTIDE SEQUENCE [LARGE SCALE GENOMIC DNA]</scope>
    <source>
        <strain evidence="2 3">DOE0152z</strain>
    </source>
</reference>
<accession>A0ABY8U3K2</accession>
<evidence type="ECO:0000256" key="1">
    <source>
        <dbReference type="SAM" id="SignalP"/>
    </source>
</evidence>
<evidence type="ECO:0000313" key="3">
    <source>
        <dbReference type="Proteomes" id="UP001244341"/>
    </source>
</evidence>
<feature type="chain" id="PRO_5047273980" evidence="1">
    <location>
        <begin position="24"/>
        <end position="104"/>
    </location>
</feature>
<keyword evidence="3" id="KW-1185">Reference proteome</keyword>
<protein>
    <submittedName>
        <fullName evidence="2">Uncharacterized protein</fullName>
    </submittedName>
</protein>
<evidence type="ECO:0000313" key="2">
    <source>
        <dbReference type="EMBL" id="WIA16027.1"/>
    </source>
</evidence>
<organism evidence="2 3">
    <name type="scientific">Tetradesmus obliquus</name>
    <name type="common">Green alga</name>
    <name type="synonym">Acutodesmus obliquus</name>
    <dbReference type="NCBI Taxonomy" id="3088"/>
    <lineage>
        <taxon>Eukaryota</taxon>
        <taxon>Viridiplantae</taxon>
        <taxon>Chlorophyta</taxon>
        <taxon>core chlorophytes</taxon>
        <taxon>Chlorophyceae</taxon>
        <taxon>CS clade</taxon>
        <taxon>Sphaeropleales</taxon>
        <taxon>Scenedesmaceae</taxon>
        <taxon>Tetradesmus</taxon>
    </lineage>
</organism>
<feature type="signal peptide" evidence="1">
    <location>
        <begin position="1"/>
        <end position="23"/>
    </location>
</feature>